<proteinExistence type="predicted"/>
<sequence>ATGQRLRPGRVLTDSGVPCRARFHSRRGQRLRSLHRNAQRHRCGHQVL</sequence>
<feature type="region of interest" description="Disordered" evidence="1">
    <location>
        <begin position="23"/>
        <end position="48"/>
    </location>
</feature>
<evidence type="ECO:0000256" key="1">
    <source>
        <dbReference type="SAM" id="MobiDB-lite"/>
    </source>
</evidence>
<reference evidence="2" key="1">
    <citation type="submission" date="2020-02" db="EMBL/GenBank/DDBJ databases">
        <authorList>
            <person name="Meier V. D."/>
        </authorList>
    </citation>
    <scope>NUCLEOTIDE SEQUENCE</scope>
    <source>
        <strain evidence="2">AVDCRST_MAG14</strain>
    </source>
</reference>
<feature type="non-terminal residue" evidence="2">
    <location>
        <position position="1"/>
    </location>
</feature>
<name>A0A6J4QX34_9ACTN</name>
<protein>
    <submittedName>
        <fullName evidence="2">Uncharacterized protein</fullName>
    </submittedName>
</protein>
<organism evidence="2">
    <name type="scientific">uncultured Rubrobacteraceae bacterium</name>
    <dbReference type="NCBI Taxonomy" id="349277"/>
    <lineage>
        <taxon>Bacteria</taxon>
        <taxon>Bacillati</taxon>
        <taxon>Actinomycetota</taxon>
        <taxon>Rubrobacteria</taxon>
        <taxon>Rubrobacterales</taxon>
        <taxon>Rubrobacteraceae</taxon>
        <taxon>environmental samples</taxon>
    </lineage>
</organism>
<dbReference type="EMBL" id="CADCVG010000078">
    <property type="protein sequence ID" value="CAA9457716.1"/>
    <property type="molecule type" value="Genomic_DNA"/>
</dbReference>
<gene>
    <name evidence="2" type="ORF">AVDCRST_MAG14-1880</name>
</gene>
<evidence type="ECO:0000313" key="2">
    <source>
        <dbReference type="EMBL" id="CAA9457716.1"/>
    </source>
</evidence>
<accession>A0A6J4QX34</accession>
<feature type="non-terminal residue" evidence="2">
    <location>
        <position position="48"/>
    </location>
</feature>
<dbReference type="AlphaFoldDB" id="A0A6J4QX34"/>